<gene>
    <name evidence="5" type="primary">hsdS</name>
    <name evidence="5" type="ORF">JL2886_02707</name>
</gene>
<evidence type="ECO:0000256" key="3">
    <source>
        <dbReference type="ARBA" id="ARBA00023125"/>
    </source>
</evidence>
<evidence type="ECO:0000313" key="6">
    <source>
        <dbReference type="Proteomes" id="UP000092565"/>
    </source>
</evidence>
<dbReference type="CDD" id="cd17265">
    <property type="entry name" value="RMtype1_S_Eco4255III-TRD2-CR2_like"/>
    <property type="match status" value="1"/>
</dbReference>
<dbReference type="OrthoDB" id="512700at2"/>
<dbReference type="InterPro" id="IPR051212">
    <property type="entry name" value="Type-I_RE_S_subunit"/>
</dbReference>
<organism evidence="5 6">
    <name type="scientific">Phaeobacter gallaeciensis</name>
    <dbReference type="NCBI Taxonomy" id="60890"/>
    <lineage>
        <taxon>Bacteria</taxon>
        <taxon>Pseudomonadati</taxon>
        <taxon>Pseudomonadota</taxon>
        <taxon>Alphaproteobacteria</taxon>
        <taxon>Rhodobacterales</taxon>
        <taxon>Roseobacteraceae</taxon>
        <taxon>Phaeobacter</taxon>
    </lineage>
</organism>
<dbReference type="GO" id="GO:0009307">
    <property type="term" value="P:DNA restriction-modification system"/>
    <property type="evidence" value="ECO:0007669"/>
    <property type="project" value="UniProtKB-KW"/>
</dbReference>
<proteinExistence type="inferred from homology"/>
<dbReference type="Pfam" id="PF01420">
    <property type="entry name" value="Methylase_S"/>
    <property type="match status" value="2"/>
</dbReference>
<dbReference type="AlphaFoldDB" id="A0A1B0ZTW1"/>
<feature type="domain" description="Type I restriction modification DNA specificity" evidence="4">
    <location>
        <begin position="248"/>
        <end position="374"/>
    </location>
</feature>
<feature type="domain" description="Type I restriction modification DNA specificity" evidence="4">
    <location>
        <begin position="17"/>
        <end position="192"/>
    </location>
</feature>
<protein>
    <submittedName>
        <fullName evidence="5">Type I restriction modification DNA specificity domain protein</fullName>
    </submittedName>
</protein>
<dbReference type="EMBL" id="CP015124">
    <property type="protein sequence ID" value="ANP37595.1"/>
    <property type="molecule type" value="Genomic_DNA"/>
</dbReference>
<evidence type="ECO:0000313" key="5">
    <source>
        <dbReference type="EMBL" id="ANP37595.1"/>
    </source>
</evidence>
<dbReference type="REBASE" id="153125">
    <property type="entry name" value="S.Pga2886ORF2706P"/>
</dbReference>
<keyword evidence="3" id="KW-0238">DNA-binding</keyword>
<dbReference type="PANTHER" id="PTHR43140:SF1">
    <property type="entry name" value="TYPE I RESTRICTION ENZYME ECOKI SPECIFICITY SUBUNIT"/>
    <property type="match status" value="1"/>
</dbReference>
<reference evidence="5 6" key="1">
    <citation type="submission" date="2016-04" db="EMBL/GenBank/DDBJ databases">
        <authorList>
            <person name="Evans L.H."/>
            <person name="Alamgir A."/>
            <person name="Owens N."/>
            <person name="Weber N.D."/>
            <person name="Virtaneva K."/>
            <person name="Barbian K."/>
            <person name="Babar A."/>
            <person name="Rosenke K."/>
        </authorList>
    </citation>
    <scope>NUCLEOTIDE SEQUENCE [LARGE SCALE GENOMIC DNA]</scope>
    <source>
        <strain evidence="5 6">JL2886</strain>
    </source>
</reference>
<dbReference type="RefSeq" id="WP_082996083.1">
    <property type="nucleotide sequence ID" value="NZ_CP015124.1"/>
</dbReference>
<dbReference type="Gene3D" id="3.90.220.20">
    <property type="entry name" value="DNA methylase specificity domains"/>
    <property type="match status" value="2"/>
</dbReference>
<dbReference type="PANTHER" id="PTHR43140">
    <property type="entry name" value="TYPE-1 RESTRICTION ENZYME ECOKI SPECIFICITY PROTEIN"/>
    <property type="match status" value="1"/>
</dbReference>
<dbReference type="InterPro" id="IPR044946">
    <property type="entry name" value="Restrct_endonuc_typeI_TRD_sf"/>
</dbReference>
<dbReference type="Proteomes" id="UP000092565">
    <property type="component" value="Chromosome"/>
</dbReference>
<dbReference type="InterPro" id="IPR000055">
    <property type="entry name" value="Restrct_endonuc_typeI_TRD"/>
</dbReference>
<name>A0A1B0ZTW1_9RHOB</name>
<dbReference type="PATRIC" id="fig|60890.4.peg.2635"/>
<dbReference type="SUPFAM" id="SSF116734">
    <property type="entry name" value="DNA methylase specificity domain"/>
    <property type="match status" value="2"/>
</dbReference>
<evidence type="ECO:0000259" key="4">
    <source>
        <dbReference type="Pfam" id="PF01420"/>
    </source>
</evidence>
<evidence type="ECO:0000256" key="1">
    <source>
        <dbReference type="ARBA" id="ARBA00010923"/>
    </source>
</evidence>
<evidence type="ECO:0000256" key="2">
    <source>
        <dbReference type="ARBA" id="ARBA00022747"/>
    </source>
</evidence>
<dbReference type="GO" id="GO:0003677">
    <property type="term" value="F:DNA binding"/>
    <property type="evidence" value="ECO:0007669"/>
    <property type="project" value="UniProtKB-KW"/>
</dbReference>
<comment type="similarity">
    <text evidence="1">Belongs to the type-I restriction system S methylase family.</text>
</comment>
<keyword evidence="2" id="KW-0680">Restriction system</keyword>
<accession>A0A1B0ZTW1</accession>
<keyword evidence="6" id="KW-1185">Reference proteome</keyword>
<sequence length="416" mass="46470">MLATEDDDAQVKPVYGSGWKRCRLKHLGKALIGLTYSPDDVVDPGMGYPVLRANNIQNGRLHPDGIIYVDARVPERLRLREGDILICSRNGSRHLIGKNGKVTREFSGMTFGAFNTVVRSDSADFLYWVLQSSIFEEQTGAYLTSTINQLTVTTLNNLSVLVPDLETQRQIADFLDRETARIDLLIEKKQRLVALLDCRYDALRESILALDDNIFPKRSMRWLARVGSGDFLPNEKMSPNKSPDNPFPVVGGNGTMAYTNRSNSPPGTLVIGRVGALCGNVHFYDISSWVTDNALIVRLISKDILPRYAFEIFVSARLNEKANKNAQPLITGETIKRVTLRLPDPGEQERRVASLELLTTQLTELKERILSSITLLKEYRSALITAAVTGQIDVQTYGRSGTVDRRLDAIQEEMEA</sequence>
<dbReference type="CDD" id="cd17266">
    <property type="entry name" value="RMtype1_S_Sau1132ORF3780P-TRD2-CR2_like"/>
    <property type="match status" value="1"/>
</dbReference>